<keyword evidence="4 9" id="KW-0812">Transmembrane</keyword>
<feature type="transmembrane region" description="Helical" evidence="9">
    <location>
        <begin position="265"/>
        <end position="284"/>
    </location>
</feature>
<evidence type="ECO:0000256" key="5">
    <source>
        <dbReference type="ARBA" id="ARBA00022970"/>
    </source>
</evidence>
<evidence type="ECO:0000313" key="11">
    <source>
        <dbReference type="Proteomes" id="UP001596084"/>
    </source>
</evidence>
<protein>
    <submittedName>
        <fullName evidence="10">ABC transporter permease</fullName>
    </submittedName>
</protein>
<feature type="transmembrane region" description="Helical" evidence="9">
    <location>
        <begin position="103"/>
        <end position="121"/>
    </location>
</feature>
<evidence type="ECO:0000256" key="8">
    <source>
        <dbReference type="ARBA" id="ARBA00037998"/>
    </source>
</evidence>
<dbReference type="PANTHER" id="PTHR11795:SF442">
    <property type="entry name" value="ABC TRANSPORTER ATP-BINDING PROTEIN"/>
    <property type="match status" value="1"/>
</dbReference>
<feature type="transmembrane region" description="Helical" evidence="9">
    <location>
        <begin position="588"/>
        <end position="608"/>
    </location>
</feature>
<feature type="transmembrane region" description="Helical" evidence="9">
    <location>
        <begin position="67"/>
        <end position="91"/>
    </location>
</feature>
<name>A0ABW0QIB3_9BURK</name>
<evidence type="ECO:0000256" key="9">
    <source>
        <dbReference type="SAM" id="Phobius"/>
    </source>
</evidence>
<evidence type="ECO:0000313" key="10">
    <source>
        <dbReference type="EMBL" id="MFC5522459.1"/>
    </source>
</evidence>
<feature type="transmembrane region" description="Helical" evidence="9">
    <location>
        <begin position="345"/>
        <end position="373"/>
    </location>
</feature>
<evidence type="ECO:0000256" key="7">
    <source>
        <dbReference type="ARBA" id="ARBA00023136"/>
    </source>
</evidence>
<accession>A0ABW0QIB3</accession>
<keyword evidence="11" id="KW-1185">Reference proteome</keyword>
<evidence type="ECO:0000256" key="1">
    <source>
        <dbReference type="ARBA" id="ARBA00004651"/>
    </source>
</evidence>
<feature type="transmembrane region" description="Helical" evidence="9">
    <location>
        <begin position="462"/>
        <end position="481"/>
    </location>
</feature>
<keyword evidence="2" id="KW-0813">Transport</keyword>
<feature type="transmembrane region" description="Helical" evidence="9">
    <location>
        <begin position="314"/>
        <end position="333"/>
    </location>
</feature>
<feature type="transmembrane region" description="Helical" evidence="9">
    <location>
        <begin position="147"/>
        <end position="167"/>
    </location>
</feature>
<proteinExistence type="inferred from homology"/>
<evidence type="ECO:0000256" key="2">
    <source>
        <dbReference type="ARBA" id="ARBA00022448"/>
    </source>
</evidence>
<keyword evidence="7 9" id="KW-0472">Membrane</keyword>
<evidence type="ECO:0000256" key="6">
    <source>
        <dbReference type="ARBA" id="ARBA00022989"/>
    </source>
</evidence>
<comment type="subcellular location">
    <subcellularLocation>
        <location evidence="1">Cell membrane</location>
        <topology evidence="1">Multi-pass membrane protein</topology>
    </subcellularLocation>
</comment>
<feature type="transmembrane region" description="Helical" evidence="9">
    <location>
        <begin position="234"/>
        <end position="258"/>
    </location>
</feature>
<dbReference type="CDD" id="cd06582">
    <property type="entry name" value="TM_PBP1_LivH_like"/>
    <property type="match status" value="1"/>
</dbReference>
<organism evidence="10 11">
    <name type="scientific">Polaromonas jejuensis</name>
    <dbReference type="NCBI Taxonomy" id="457502"/>
    <lineage>
        <taxon>Bacteria</taxon>
        <taxon>Pseudomonadati</taxon>
        <taxon>Pseudomonadota</taxon>
        <taxon>Betaproteobacteria</taxon>
        <taxon>Burkholderiales</taxon>
        <taxon>Comamonadaceae</taxon>
        <taxon>Polaromonas</taxon>
    </lineage>
</organism>
<sequence>MTFSLVQLLGGLSYATTLFLMAAGLTLIFGVTRIVNFAHGSFFMLGALFTAHWVTDWFPAWGESGPLYLLAIFLGAVCAGLAGAVAEFFLLRRMAGAPELYQLVATFGLTLAMHDAMQWGFGPDEVFAPRFPGLKGSLPVGDEFFPVYQLVMIGLGPLVWLGLHLLLRKSLFGRRLRAATQDRGMLAALGVNPKPLMLGAVVLGCALAGLGGALQLPREPAHLQMDMNVIVETFVVVVTGGLGSIGGAFVAALLIGLVHAFGISLFPQATLVLVFLTMAVVLVFRPQGLNGLPAAALQGPREAAQKFRGLRLGWAWLACMALAMLLLAGAAWWGGPYWQTLAADALILMLFGISLQAMMALGGLVSFGHAAFFALGGYGAALSHSLWGASLPLALAAGCAAALAVAAVFGAAVVRSSGVYLAMLSLALAQVIWAGATQWVSLTGGDNGLIGLTLVSEEGRPLFYALLVLLALLAVLALRWLGRSVLGAALQAGRDAPLRAAASGLSVGWLKYRVFVESAVLAGLAGGLFAAHKGNVFPSMAAVSTSVDALLVVLLGGVHQLWGAVVGSAVLSYLGAELGREVTYWRGLLGLFIMLIMVASPSGLLGLLSRVGRSRPAAPGAAAPQGGR</sequence>
<dbReference type="Pfam" id="PF02653">
    <property type="entry name" value="BPD_transp_2"/>
    <property type="match status" value="2"/>
</dbReference>
<keyword evidence="6 9" id="KW-1133">Transmembrane helix</keyword>
<dbReference type="PANTHER" id="PTHR11795">
    <property type="entry name" value="BRANCHED-CHAIN AMINO ACID TRANSPORT SYSTEM PERMEASE PROTEIN LIVH"/>
    <property type="match status" value="1"/>
</dbReference>
<feature type="transmembrane region" description="Helical" evidence="9">
    <location>
        <begin position="393"/>
        <end position="414"/>
    </location>
</feature>
<dbReference type="Proteomes" id="UP001596084">
    <property type="component" value="Unassembled WGS sequence"/>
</dbReference>
<feature type="transmembrane region" description="Helical" evidence="9">
    <location>
        <begin position="12"/>
        <end position="30"/>
    </location>
</feature>
<evidence type="ECO:0000256" key="3">
    <source>
        <dbReference type="ARBA" id="ARBA00022475"/>
    </source>
</evidence>
<keyword evidence="5" id="KW-0029">Amino-acid transport</keyword>
<reference evidence="11" key="1">
    <citation type="journal article" date="2019" name="Int. J. Syst. Evol. Microbiol.">
        <title>The Global Catalogue of Microorganisms (GCM) 10K type strain sequencing project: providing services to taxonomists for standard genome sequencing and annotation.</title>
        <authorList>
            <consortium name="The Broad Institute Genomics Platform"/>
            <consortium name="The Broad Institute Genome Sequencing Center for Infectious Disease"/>
            <person name="Wu L."/>
            <person name="Ma J."/>
        </authorList>
    </citation>
    <scope>NUCLEOTIDE SEQUENCE [LARGE SCALE GENOMIC DNA]</scope>
    <source>
        <strain evidence="11">CGMCC 4.7277</strain>
    </source>
</reference>
<dbReference type="InterPro" id="IPR043428">
    <property type="entry name" value="LivM-like"/>
</dbReference>
<evidence type="ECO:0000256" key="4">
    <source>
        <dbReference type="ARBA" id="ARBA00022692"/>
    </source>
</evidence>
<dbReference type="RefSeq" id="WP_068832343.1">
    <property type="nucleotide sequence ID" value="NZ_JBHSMX010000024.1"/>
</dbReference>
<dbReference type="InterPro" id="IPR052157">
    <property type="entry name" value="BCAA_transport_permease"/>
</dbReference>
<feature type="transmembrane region" description="Helical" evidence="9">
    <location>
        <begin position="195"/>
        <end position="214"/>
    </location>
</feature>
<feature type="transmembrane region" description="Helical" evidence="9">
    <location>
        <begin position="421"/>
        <end position="442"/>
    </location>
</feature>
<dbReference type="EMBL" id="JBHSMX010000024">
    <property type="protein sequence ID" value="MFC5522459.1"/>
    <property type="molecule type" value="Genomic_DNA"/>
</dbReference>
<comment type="similarity">
    <text evidence="8">Belongs to the binding-protein-dependent transport system permease family. LivHM subfamily.</text>
</comment>
<dbReference type="InterPro" id="IPR001851">
    <property type="entry name" value="ABC_transp_permease"/>
</dbReference>
<keyword evidence="3" id="KW-1003">Cell membrane</keyword>
<comment type="caution">
    <text evidence="10">The sequence shown here is derived from an EMBL/GenBank/DDBJ whole genome shotgun (WGS) entry which is preliminary data.</text>
</comment>
<dbReference type="CDD" id="cd06581">
    <property type="entry name" value="TM_PBP1_LivM_like"/>
    <property type="match status" value="1"/>
</dbReference>
<gene>
    <name evidence="10" type="ORF">ACFPP7_16300</name>
</gene>
<feature type="transmembrane region" description="Helical" evidence="9">
    <location>
        <begin position="551"/>
        <end position="576"/>
    </location>
</feature>
<feature type="transmembrane region" description="Helical" evidence="9">
    <location>
        <begin position="37"/>
        <end position="55"/>
    </location>
</feature>